<keyword evidence="3" id="KW-0808">Transferase</keyword>
<dbReference type="PANTHER" id="PTHR34590:SF10">
    <property type="entry name" value="RECEPTOR-LIKE PROTEIN KINASE HERK 1"/>
    <property type="match status" value="1"/>
</dbReference>
<comment type="subcellular location">
    <subcellularLocation>
        <location evidence="1">Membrane</location>
        <topology evidence="1">Single-pass type I membrane protein</topology>
    </subcellularLocation>
</comment>
<accession>A0AAV5KUY0</accession>
<dbReference type="PROSITE" id="PS50011">
    <property type="entry name" value="PROTEIN_KINASE_DOM"/>
    <property type="match status" value="1"/>
</dbReference>
<keyword evidence="8 12" id="KW-0067">ATP-binding</keyword>
<proteinExistence type="predicted"/>
<dbReference type="SMART" id="SM00220">
    <property type="entry name" value="S_TKc"/>
    <property type="match status" value="1"/>
</dbReference>
<dbReference type="GO" id="GO:0016020">
    <property type="term" value="C:membrane"/>
    <property type="evidence" value="ECO:0007669"/>
    <property type="project" value="UniProtKB-SubCell"/>
</dbReference>
<dbReference type="Proteomes" id="UP001054252">
    <property type="component" value="Unassembled WGS sequence"/>
</dbReference>
<keyword evidence="9 13" id="KW-1133">Transmembrane helix</keyword>
<dbReference type="InterPro" id="IPR008271">
    <property type="entry name" value="Ser/Thr_kinase_AS"/>
</dbReference>
<evidence type="ECO:0000256" key="7">
    <source>
        <dbReference type="ARBA" id="ARBA00022777"/>
    </source>
</evidence>
<evidence type="ECO:0000256" key="13">
    <source>
        <dbReference type="SAM" id="Phobius"/>
    </source>
</evidence>
<organism evidence="16 17">
    <name type="scientific">Rubroshorea leprosula</name>
    <dbReference type="NCBI Taxonomy" id="152421"/>
    <lineage>
        <taxon>Eukaryota</taxon>
        <taxon>Viridiplantae</taxon>
        <taxon>Streptophyta</taxon>
        <taxon>Embryophyta</taxon>
        <taxon>Tracheophyta</taxon>
        <taxon>Spermatophyta</taxon>
        <taxon>Magnoliopsida</taxon>
        <taxon>eudicotyledons</taxon>
        <taxon>Gunneridae</taxon>
        <taxon>Pentapetalae</taxon>
        <taxon>rosids</taxon>
        <taxon>malvids</taxon>
        <taxon>Malvales</taxon>
        <taxon>Dipterocarpaceae</taxon>
        <taxon>Rubroshorea</taxon>
    </lineage>
</organism>
<feature type="binding site" evidence="12">
    <location>
        <position position="530"/>
    </location>
    <ligand>
        <name>ATP</name>
        <dbReference type="ChEBI" id="CHEBI:30616"/>
    </ligand>
</feature>
<evidence type="ECO:0000256" key="9">
    <source>
        <dbReference type="ARBA" id="ARBA00022989"/>
    </source>
</evidence>
<dbReference type="Gene3D" id="3.30.200.20">
    <property type="entry name" value="Phosphorylase Kinase, domain 1"/>
    <property type="match status" value="1"/>
</dbReference>
<evidence type="ECO:0000256" key="2">
    <source>
        <dbReference type="ARBA" id="ARBA00022527"/>
    </source>
</evidence>
<evidence type="ECO:0000256" key="1">
    <source>
        <dbReference type="ARBA" id="ARBA00004479"/>
    </source>
</evidence>
<evidence type="ECO:0000256" key="4">
    <source>
        <dbReference type="ARBA" id="ARBA00022692"/>
    </source>
</evidence>
<dbReference type="SUPFAM" id="SSF56112">
    <property type="entry name" value="Protein kinase-like (PK-like)"/>
    <property type="match status" value="1"/>
</dbReference>
<dbReference type="FunFam" id="2.60.120.430:FF:000003">
    <property type="entry name" value="FERONIA receptor-like kinase"/>
    <property type="match status" value="1"/>
</dbReference>
<evidence type="ECO:0000256" key="6">
    <source>
        <dbReference type="ARBA" id="ARBA00022741"/>
    </source>
</evidence>
<evidence type="ECO:0000256" key="14">
    <source>
        <dbReference type="SAM" id="SignalP"/>
    </source>
</evidence>
<dbReference type="InterPro" id="IPR045272">
    <property type="entry name" value="ANXUR1/2-like"/>
</dbReference>
<dbReference type="GO" id="GO:0005524">
    <property type="term" value="F:ATP binding"/>
    <property type="evidence" value="ECO:0007669"/>
    <property type="project" value="UniProtKB-UniRule"/>
</dbReference>
<dbReference type="GO" id="GO:0004674">
    <property type="term" value="F:protein serine/threonine kinase activity"/>
    <property type="evidence" value="ECO:0007669"/>
    <property type="project" value="UniProtKB-KW"/>
</dbReference>
<dbReference type="EMBL" id="BPVZ01000079">
    <property type="protein sequence ID" value="GKV28497.1"/>
    <property type="molecule type" value="Genomic_DNA"/>
</dbReference>
<dbReference type="AlphaFoldDB" id="A0AAV5KUY0"/>
<evidence type="ECO:0000256" key="8">
    <source>
        <dbReference type="ARBA" id="ARBA00022840"/>
    </source>
</evidence>
<reference evidence="16 17" key="1">
    <citation type="journal article" date="2021" name="Commun. Biol.">
        <title>The genome of Shorea leprosula (Dipterocarpaceae) highlights the ecological relevance of drought in aseasonal tropical rainforests.</title>
        <authorList>
            <person name="Ng K.K.S."/>
            <person name="Kobayashi M.J."/>
            <person name="Fawcett J.A."/>
            <person name="Hatakeyama M."/>
            <person name="Paape T."/>
            <person name="Ng C.H."/>
            <person name="Ang C.C."/>
            <person name="Tnah L.H."/>
            <person name="Lee C.T."/>
            <person name="Nishiyama T."/>
            <person name="Sese J."/>
            <person name="O'Brien M.J."/>
            <person name="Copetti D."/>
            <person name="Mohd Noor M.I."/>
            <person name="Ong R.C."/>
            <person name="Putra M."/>
            <person name="Sireger I.Z."/>
            <person name="Indrioko S."/>
            <person name="Kosugi Y."/>
            <person name="Izuno A."/>
            <person name="Isagi Y."/>
            <person name="Lee S.L."/>
            <person name="Shimizu K.K."/>
        </authorList>
    </citation>
    <scope>NUCLEOTIDE SEQUENCE [LARGE SCALE GENOMIC DNA]</scope>
    <source>
        <strain evidence="16">214</strain>
    </source>
</reference>
<comment type="caution">
    <text evidence="16">The sequence shown here is derived from an EMBL/GenBank/DDBJ whole genome shotgun (WGS) entry which is preliminary data.</text>
</comment>
<dbReference type="FunFam" id="2.60.120.430:FF:000001">
    <property type="entry name" value="Receptor-like protein kinase FERONIA"/>
    <property type="match status" value="1"/>
</dbReference>
<dbReference type="InterPro" id="IPR017441">
    <property type="entry name" value="Protein_kinase_ATP_BS"/>
</dbReference>
<keyword evidence="2" id="KW-0723">Serine/threonine-protein kinase</keyword>
<gene>
    <name evidence="16" type="ORF">SLEP1_g37544</name>
</gene>
<evidence type="ECO:0000313" key="16">
    <source>
        <dbReference type="EMBL" id="GKV28497.1"/>
    </source>
</evidence>
<feature type="domain" description="Protein kinase" evidence="15">
    <location>
        <begin position="502"/>
        <end position="680"/>
    </location>
</feature>
<dbReference type="Pfam" id="PF12819">
    <property type="entry name" value="Malectin_like"/>
    <property type="match status" value="1"/>
</dbReference>
<evidence type="ECO:0000256" key="3">
    <source>
        <dbReference type="ARBA" id="ARBA00022679"/>
    </source>
</evidence>
<keyword evidence="11" id="KW-0325">Glycoprotein</keyword>
<dbReference type="Gene3D" id="2.60.120.430">
    <property type="entry name" value="Galactose-binding lectin"/>
    <property type="match status" value="2"/>
</dbReference>
<dbReference type="InterPro" id="IPR011009">
    <property type="entry name" value="Kinase-like_dom_sf"/>
</dbReference>
<keyword evidence="4 13" id="KW-0812">Transmembrane</keyword>
<protein>
    <recommendedName>
        <fullName evidence="15">Protein kinase domain-containing protein</fullName>
    </recommendedName>
</protein>
<dbReference type="PANTHER" id="PTHR34590">
    <property type="entry name" value="OS03G0124300 PROTEIN-RELATED"/>
    <property type="match status" value="1"/>
</dbReference>
<evidence type="ECO:0000256" key="12">
    <source>
        <dbReference type="PROSITE-ProRule" id="PRU10141"/>
    </source>
</evidence>
<dbReference type="FunFam" id="3.30.200.20:FF:000039">
    <property type="entry name" value="receptor-like protein kinase FERONIA"/>
    <property type="match status" value="1"/>
</dbReference>
<dbReference type="PROSITE" id="PS00107">
    <property type="entry name" value="PROTEIN_KINASE_ATP"/>
    <property type="match status" value="1"/>
</dbReference>
<keyword evidence="10 13" id="KW-0472">Membrane</keyword>
<dbReference type="GO" id="GO:0004714">
    <property type="term" value="F:transmembrane receptor protein tyrosine kinase activity"/>
    <property type="evidence" value="ECO:0007669"/>
    <property type="project" value="InterPro"/>
</dbReference>
<evidence type="ECO:0000259" key="15">
    <source>
        <dbReference type="PROSITE" id="PS50011"/>
    </source>
</evidence>
<name>A0AAV5KUY0_9ROSI</name>
<evidence type="ECO:0000256" key="11">
    <source>
        <dbReference type="ARBA" id="ARBA00023180"/>
    </source>
</evidence>
<keyword evidence="17" id="KW-1185">Reference proteome</keyword>
<dbReference type="Gene3D" id="1.10.510.10">
    <property type="entry name" value="Transferase(Phosphotransferase) domain 1"/>
    <property type="match status" value="1"/>
</dbReference>
<feature type="chain" id="PRO_5043484326" description="Protein kinase domain-containing protein" evidence="14">
    <location>
        <begin position="24"/>
        <end position="680"/>
    </location>
</feature>
<dbReference type="Pfam" id="PF07714">
    <property type="entry name" value="PK_Tyr_Ser-Thr"/>
    <property type="match status" value="1"/>
</dbReference>
<keyword evidence="5 14" id="KW-0732">Signal</keyword>
<evidence type="ECO:0000313" key="17">
    <source>
        <dbReference type="Proteomes" id="UP001054252"/>
    </source>
</evidence>
<feature type="signal peptide" evidence="14">
    <location>
        <begin position="1"/>
        <end position="23"/>
    </location>
</feature>
<dbReference type="PROSITE" id="PS00108">
    <property type="entry name" value="PROTEIN_KINASE_ST"/>
    <property type="match status" value="1"/>
</dbReference>
<evidence type="ECO:0000256" key="10">
    <source>
        <dbReference type="ARBA" id="ARBA00023136"/>
    </source>
</evidence>
<keyword evidence="6 12" id="KW-0547">Nucleotide-binding</keyword>
<feature type="transmembrane region" description="Helical" evidence="13">
    <location>
        <begin position="418"/>
        <end position="445"/>
    </location>
</feature>
<sequence length="680" mass="75150">MEDSIVLFFLCLLFVLLPQSIFCASFTPLDGFFIDCGGSNPTKFDDSRVFKPDTSIPDVRFPASSDVISVAGLDSSSSPTLFDSARVFTRISVYTVRTRQIGRHWLRLHFSPVQNSHYDLNSAVFSVVANGITLLHGFSFSKSSAGSSHLLKEYVIEVEGSSSKDLVLTFSPWNGSAAFINGIEIVSMPKDFFPSSIVPVPLGPEVVISSQIAFETAFRVNMGGPLLSPKNDSLWRTWEPDQPYILNPACARKVFINPNLVKYPPGESVEIAPNWVYATAQEMADANVTEQRFNISWAFQVEEGFSYLIRLHFCDIVSMVLNSLIFNVYINNQSALNSFDLSSKTMALSSAYYIDFITDVSKGSNQVLLQVGPPNLRNLPSNAILNGLEIMKMSNPSQSLDGNLGVLYNNSKNSEKKIWVVLAISCFSAGFVVLVVILLAFFLYLKHPKKSEDPTSTWLPLPTHVGNSDSKVSICSFASTAQSHGLGRILSFSEIREATKNFDESLVLGVGGFGKVYKGVLDNGVMVAVKRGNPGSRQGLTEFRTEILMLSRLRHRHLVSLTGYCEEQNEMILVYEYMARGPLRKHLYGSNLPPLSWKQRLEICIGAAKGLHYLHTGAADIIIHRDVKTTNILLDENFTAKVADFGLSKLGPSLDQTHVSTAVKGSFGYLDPEVRVIVRR</sequence>
<dbReference type="InterPro" id="IPR001245">
    <property type="entry name" value="Ser-Thr/Tyr_kinase_cat_dom"/>
</dbReference>
<dbReference type="InterPro" id="IPR024788">
    <property type="entry name" value="Malectin-like_Carb-bd_dom"/>
</dbReference>
<keyword evidence="7" id="KW-0418">Kinase</keyword>
<dbReference type="InterPro" id="IPR000719">
    <property type="entry name" value="Prot_kinase_dom"/>
</dbReference>
<evidence type="ECO:0000256" key="5">
    <source>
        <dbReference type="ARBA" id="ARBA00022729"/>
    </source>
</evidence>